<evidence type="ECO:0000313" key="1">
    <source>
        <dbReference type="EMBL" id="MPM57552.1"/>
    </source>
</evidence>
<name>A0A645AWD2_9ZZZZ</name>
<accession>A0A645AWD2</accession>
<dbReference type="AlphaFoldDB" id="A0A645AWD2"/>
<proteinExistence type="predicted"/>
<sequence length="81" mass="9337">MFGSIVQDPDQFLSVHRIRNDAVLPGSLLRAENACIKPLDQCFEFLVIANTRIIQNLFEVFLEFLCTTLFIRKPFTADVYI</sequence>
<reference evidence="1" key="1">
    <citation type="submission" date="2019-08" db="EMBL/GenBank/DDBJ databases">
        <authorList>
            <person name="Kucharzyk K."/>
            <person name="Murdoch R.W."/>
            <person name="Higgins S."/>
            <person name="Loffler F."/>
        </authorList>
    </citation>
    <scope>NUCLEOTIDE SEQUENCE</scope>
</reference>
<protein>
    <submittedName>
        <fullName evidence="1">Uncharacterized protein</fullName>
    </submittedName>
</protein>
<comment type="caution">
    <text evidence="1">The sequence shown here is derived from an EMBL/GenBank/DDBJ whole genome shotgun (WGS) entry which is preliminary data.</text>
</comment>
<dbReference type="EMBL" id="VSSQ01016330">
    <property type="protein sequence ID" value="MPM57552.1"/>
    <property type="molecule type" value="Genomic_DNA"/>
</dbReference>
<gene>
    <name evidence="1" type="ORF">SDC9_104374</name>
</gene>
<organism evidence="1">
    <name type="scientific">bioreactor metagenome</name>
    <dbReference type="NCBI Taxonomy" id="1076179"/>
    <lineage>
        <taxon>unclassified sequences</taxon>
        <taxon>metagenomes</taxon>
        <taxon>ecological metagenomes</taxon>
    </lineage>
</organism>